<dbReference type="InterPro" id="IPR001387">
    <property type="entry name" value="Cro/C1-type_HTH"/>
</dbReference>
<evidence type="ECO:0000313" key="6">
    <source>
        <dbReference type="Proteomes" id="UP000236729"/>
    </source>
</evidence>
<dbReference type="Pfam" id="PF13560">
    <property type="entry name" value="HTH_31"/>
    <property type="match status" value="1"/>
</dbReference>
<accession>A0A1H6DYD4</accession>
<keyword evidence="5" id="KW-1185">Reference proteome</keyword>
<dbReference type="Proteomes" id="UP000199690">
    <property type="component" value="Unassembled WGS sequence"/>
</dbReference>
<dbReference type="RefSeq" id="WP_093354196.1">
    <property type="nucleotide sequence ID" value="NZ_FNVB01000008.1"/>
</dbReference>
<dbReference type="InterPro" id="IPR010982">
    <property type="entry name" value="Lambda_DNA-bd_dom_sf"/>
</dbReference>
<reference evidence="5 6" key="1">
    <citation type="submission" date="2016-10" db="EMBL/GenBank/DDBJ databases">
        <authorList>
            <person name="Varghese N."/>
            <person name="Submissions S."/>
        </authorList>
    </citation>
    <scope>NUCLEOTIDE SEQUENCE [LARGE SCALE GENOMIC DNA]</scope>
    <source>
        <strain evidence="6">ATCC 20501</strain>
        <strain evidence="4 5">CGMCC 4.3529</strain>
    </source>
</reference>
<organism evidence="3 6">
    <name type="scientific">Saccharopolyspora kobensis</name>
    <dbReference type="NCBI Taxonomy" id="146035"/>
    <lineage>
        <taxon>Bacteria</taxon>
        <taxon>Bacillati</taxon>
        <taxon>Actinomycetota</taxon>
        <taxon>Actinomycetes</taxon>
        <taxon>Pseudonocardiales</taxon>
        <taxon>Pseudonocardiaceae</taxon>
        <taxon>Saccharopolyspora</taxon>
    </lineage>
</organism>
<dbReference type="AlphaFoldDB" id="A0A1H6DYD4"/>
<dbReference type="Gene3D" id="3.30.450.180">
    <property type="match status" value="1"/>
</dbReference>
<dbReference type="PANTHER" id="PTHR35010:SF2">
    <property type="entry name" value="BLL4672 PROTEIN"/>
    <property type="match status" value="1"/>
</dbReference>
<dbReference type="SMR" id="A0A1H6DYD4"/>
<protein>
    <submittedName>
        <fullName evidence="3">Helix-turn-helix domain-containing protein</fullName>
    </submittedName>
</protein>
<feature type="region of interest" description="Disordered" evidence="1">
    <location>
        <begin position="262"/>
        <end position="290"/>
    </location>
</feature>
<dbReference type="EMBL" id="FOME01000007">
    <property type="protein sequence ID" value="SFD90722.1"/>
    <property type="molecule type" value="Genomic_DNA"/>
</dbReference>
<name>A0A1H6DYD4_9PSEU</name>
<reference evidence="3" key="2">
    <citation type="submission" date="2016-10" db="EMBL/GenBank/DDBJ databases">
        <authorList>
            <person name="de Groot N.N."/>
        </authorList>
    </citation>
    <scope>NUCLEOTIDE SEQUENCE [LARGE SCALE GENOMIC DNA]</scope>
    <source>
        <strain evidence="3">ATCC 20501</strain>
    </source>
</reference>
<evidence type="ECO:0000313" key="5">
    <source>
        <dbReference type="Proteomes" id="UP000199690"/>
    </source>
</evidence>
<evidence type="ECO:0000313" key="3">
    <source>
        <dbReference type="EMBL" id="SEG90342.1"/>
    </source>
</evidence>
<dbReference type="Pfam" id="PF17765">
    <property type="entry name" value="MLTR_LBD"/>
    <property type="match status" value="1"/>
</dbReference>
<dbReference type="Proteomes" id="UP000236729">
    <property type="component" value="Unassembled WGS sequence"/>
</dbReference>
<dbReference type="EMBL" id="FNVB01000008">
    <property type="protein sequence ID" value="SEG90342.1"/>
    <property type="molecule type" value="Genomic_DNA"/>
</dbReference>
<dbReference type="PANTHER" id="PTHR35010">
    <property type="entry name" value="BLL4672 PROTEIN-RELATED"/>
    <property type="match status" value="1"/>
</dbReference>
<dbReference type="SUPFAM" id="SSF47413">
    <property type="entry name" value="lambda repressor-like DNA-binding domains"/>
    <property type="match status" value="1"/>
</dbReference>
<dbReference type="GO" id="GO:0003677">
    <property type="term" value="F:DNA binding"/>
    <property type="evidence" value="ECO:0007669"/>
    <property type="project" value="InterPro"/>
</dbReference>
<evidence type="ECO:0000313" key="4">
    <source>
        <dbReference type="EMBL" id="SFD90722.1"/>
    </source>
</evidence>
<proteinExistence type="predicted"/>
<feature type="domain" description="HTH cro/C1-type" evidence="2">
    <location>
        <begin position="9"/>
        <end position="81"/>
    </location>
</feature>
<dbReference type="InterPro" id="IPR041413">
    <property type="entry name" value="MLTR_LBD"/>
</dbReference>
<evidence type="ECO:0000259" key="2">
    <source>
        <dbReference type="SMART" id="SM00530"/>
    </source>
</evidence>
<gene>
    <name evidence="3" type="ORF">SAMN02982929_05210</name>
    <name evidence="4" type="ORF">SAMN05216506_107184</name>
</gene>
<accession>A0A1I1W6G8</accession>
<evidence type="ECO:0000256" key="1">
    <source>
        <dbReference type="SAM" id="MobiDB-lite"/>
    </source>
</evidence>
<sequence length="290" mass="31989">MNKLELAQFLRRRREARRPAEVGLSVSGRRRTPGLRREEVAWLAGVSTNYYERLEQARAPRPSTQVLAALGTALRLTEAEGEHLARLAGQAPPARDEPVPEGVLRLLDRLGPVPAYVVDERYDVVAWNALAVRLIADFSELPPEERNVLRMAMRGGRCSSSGDEFVRQAAADLRVAAARHPDDRRITELADEYAEFNAQFAASWTDHDVQVRPTVRKRIEHPDLGELDLEAQVLHAPNSAHRLIFLTAEPGTRSHEALTALSAAGGDRPSSTPLRADRVRSAGATARPAS</sequence>
<dbReference type="SMART" id="SM00530">
    <property type="entry name" value="HTH_XRE"/>
    <property type="match status" value="1"/>
</dbReference>
<dbReference type="Gene3D" id="1.10.260.40">
    <property type="entry name" value="lambda repressor-like DNA-binding domains"/>
    <property type="match status" value="1"/>
</dbReference>
<dbReference type="CDD" id="cd00093">
    <property type="entry name" value="HTH_XRE"/>
    <property type="match status" value="1"/>
</dbReference>